<dbReference type="Pfam" id="PF02687">
    <property type="entry name" value="FtsX"/>
    <property type="match status" value="1"/>
</dbReference>
<feature type="transmembrane region" description="Helical" evidence="7">
    <location>
        <begin position="185"/>
        <end position="208"/>
    </location>
</feature>
<name>A0A381UHQ9_9ZZZZ</name>
<feature type="non-terminal residue" evidence="9">
    <location>
        <position position="1"/>
    </location>
</feature>
<gene>
    <name evidence="9" type="ORF">METZ01_LOCUS80600</name>
</gene>
<evidence type="ECO:0000256" key="6">
    <source>
        <dbReference type="ARBA" id="ARBA00023136"/>
    </source>
</evidence>
<keyword evidence="5 7" id="KW-1133">Transmembrane helix</keyword>
<sequence>ELEVIGVTDEHYIGHVPVVYTLLPKWQEATYGPPGGAPPGERLPSILFDYASVIALQIQPATRPEDLQTTDETLGTITIDKTTAYEASTGYVEEVRTVQMIQVFLFVISAVVMGAFFSVWTIQRTKEIGLVKALGASNGYLLRDSLGQVLLLMIGATVIGTLSSIQIGRLLEAGGFPYLLVPETVIASAVMLVIAGLFGSALSLRLIMKIDPIIALGRER</sequence>
<comment type="subcellular location">
    <subcellularLocation>
        <location evidence="1">Cell membrane</location>
        <topology evidence="1">Multi-pass membrane protein</topology>
    </subcellularLocation>
</comment>
<dbReference type="PANTHER" id="PTHR43738">
    <property type="entry name" value="ABC TRANSPORTER, MEMBRANE PROTEIN"/>
    <property type="match status" value="1"/>
</dbReference>
<evidence type="ECO:0000256" key="7">
    <source>
        <dbReference type="SAM" id="Phobius"/>
    </source>
</evidence>
<proteinExistence type="predicted"/>
<keyword evidence="2" id="KW-0813">Transport</keyword>
<evidence type="ECO:0000313" key="9">
    <source>
        <dbReference type="EMBL" id="SVA27746.1"/>
    </source>
</evidence>
<evidence type="ECO:0000256" key="5">
    <source>
        <dbReference type="ARBA" id="ARBA00022989"/>
    </source>
</evidence>
<protein>
    <recommendedName>
        <fullName evidence="8">ABC3 transporter permease C-terminal domain-containing protein</fullName>
    </recommendedName>
</protein>
<feature type="transmembrane region" description="Helical" evidence="7">
    <location>
        <begin position="100"/>
        <end position="120"/>
    </location>
</feature>
<evidence type="ECO:0000256" key="3">
    <source>
        <dbReference type="ARBA" id="ARBA00022475"/>
    </source>
</evidence>
<dbReference type="InterPro" id="IPR051125">
    <property type="entry name" value="ABC-4/HrtB_transporter"/>
</dbReference>
<reference evidence="9" key="1">
    <citation type="submission" date="2018-05" db="EMBL/GenBank/DDBJ databases">
        <authorList>
            <person name="Lanie J.A."/>
            <person name="Ng W.-L."/>
            <person name="Kazmierczak K.M."/>
            <person name="Andrzejewski T.M."/>
            <person name="Davidsen T.M."/>
            <person name="Wayne K.J."/>
            <person name="Tettelin H."/>
            <person name="Glass J.I."/>
            <person name="Rusch D."/>
            <person name="Podicherti R."/>
            <person name="Tsui H.-C.T."/>
            <person name="Winkler M.E."/>
        </authorList>
    </citation>
    <scope>NUCLEOTIDE SEQUENCE</scope>
</reference>
<evidence type="ECO:0000256" key="4">
    <source>
        <dbReference type="ARBA" id="ARBA00022692"/>
    </source>
</evidence>
<feature type="transmembrane region" description="Helical" evidence="7">
    <location>
        <begin position="141"/>
        <end position="165"/>
    </location>
</feature>
<evidence type="ECO:0000256" key="1">
    <source>
        <dbReference type="ARBA" id="ARBA00004651"/>
    </source>
</evidence>
<dbReference type="PANTHER" id="PTHR43738:SF1">
    <property type="entry name" value="HEMIN TRANSPORT SYSTEM PERMEASE PROTEIN HRTB-RELATED"/>
    <property type="match status" value="1"/>
</dbReference>
<dbReference type="GO" id="GO:0005886">
    <property type="term" value="C:plasma membrane"/>
    <property type="evidence" value="ECO:0007669"/>
    <property type="project" value="UniProtKB-SubCell"/>
</dbReference>
<evidence type="ECO:0000256" key="2">
    <source>
        <dbReference type="ARBA" id="ARBA00022448"/>
    </source>
</evidence>
<dbReference type="AlphaFoldDB" id="A0A381UHQ9"/>
<keyword evidence="3" id="KW-1003">Cell membrane</keyword>
<keyword evidence="4 7" id="KW-0812">Transmembrane</keyword>
<feature type="domain" description="ABC3 transporter permease C-terminal" evidence="8">
    <location>
        <begin position="103"/>
        <end position="212"/>
    </location>
</feature>
<dbReference type="EMBL" id="UINC01006476">
    <property type="protein sequence ID" value="SVA27746.1"/>
    <property type="molecule type" value="Genomic_DNA"/>
</dbReference>
<accession>A0A381UHQ9</accession>
<keyword evidence="6 7" id="KW-0472">Membrane</keyword>
<evidence type="ECO:0000259" key="8">
    <source>
        <dbReference type="Pfam" id="PF02687"/>
    </source>
</evidence>
<dbReference type="InterPro" id="IPR003838">
    <property type="entry name" value="ABC3_permease_C"/>
</dbReference>
<organism evidence="9">
    <name type="scientific">marine metagenome</name>
    <dbReference type="NCBI Taxonomy" id="408172"/>
    <lineage>
        <taxon>unclassified sequences</taxon>
        <taxon>metagenomes</taxon>
        <taxon>ecological metagenomes</taxon>
    </lineage>
</organism>